<dbReference type="GO" id="GO:0003677">
    <property type="term" value="F:DNA binding"/>
    <property type="evidence" value="ECO:0007669"/>
    <property type="project" value="InterPro"/>
</dbReference>
<evidence type="ECO:0000259" key="1">
    <source>
        <dbReference type="PROSITE" id="PS50943"/>
    </source>
</evidence>
<evidence type="ECO:0000313" key="2">
    <source>
        <dbReference type="EMBL" id="EDT14742.1"/>
    </source>
</evidence>
<proteinExistence type="predicted"/>
<dbReference type="CDD" id="cd00093">
    <property type="entry name" value="HTH_XRE"/>
    <property type="match status" value="1"/>
</dbReference>
<dbReference type="Pfam" id="PF01381">
    <property type="entry name" value="HTH_3"/>
    <property type="match status" value="1"/>
</dbReference>
<dbReference type="RefSeq" id="WP_003464168.1">
    <property type="nucleotide sequence ID" value="NZ_ABDW01000018.1"/>
</dbReference>
<dbReference type="Gene3D" id="1.10.260.40">
    <property type="entry name" value="lambda repressor-like DNA-binding domains"/>
    <property type="match status" value="1"/>
</dbReference>
<gene>
    <name evidence="2" type="ORF">AC3_1393</name>
</gene>
<reference evidence="2 3" key="1">
    <citation type="submission" date="2007-07" db="EMBL/GenBank/DDBJ databases">
        <title>Annotation of Clostridium perfringens E str. JGS1987.</title>
        <authorList>
            <person name="Paulsen I."/>
            <person name="Sebastian Y."/>
        </authorList>
    </citation>
    <scope>NUCLEOTIDE SEQUENCE [LARGE SCALE GENOMIC DNA]</scope>
    <source>
        <strain evidence="3">E str. JGS1987</strain>
    </source>
</reference>
<dbReference type="EMBL" id="ABDW01000018">
    <property type="protein sequence ID" value="EDT14742.1"/>
    <property type="molecule type" value="Genomic_DNA"/>
</dbReference>
<dbReference type="InterPro" id="IPR010982">
    <property type="entry name" value="Lambda_DNA-bd_dom_sf"/>
</dbReference>
<feature type="domain" description="HTH cro/C1-type" evidence="1">
    <location>
        <begin position="4"/>
        <end position="58"/>
    </location>
</feature>
<sequence length="230" mass="26707">MIGLEFICQNRDIKFTDLANELGIGKQNITNWIVGRSKIPYKHLEKLSEILDIAGEWLQKELTEKDKVELLFVLQDNNTNKDIENFKKLIINNINSYFSKWKTEDIQVNIVLLQMLLDVLDRQLITIETIHNVLTALSLANNNTESSSSRFINILKQLIEEEDIKSVNSIIMEDLLYSNSLLQEPEIELLRQNNVLHLTTKEQIKKLRQLDLECNKLANKLSLLQKFISS</sequence>
<accession>B1BUD4</accession>
<dbReference type="Proteomes" id="UP000005337">
    <property type="component" value="Unassembled WGS sequence"/>
</dbReference>
<dbReference type="InterPro" id="IPR001387">
    <property type="entry name" value="Cro/C1-type_HTH"/>
</dbReference>
<dbReference type="AlphaFoldDB" id="B1BUD4"/>
<comment type="caution">
    <text evidence="2">The sequence shown here is derived from an EMBL/GenBank/DDBJ whole genome shotgun (WGS) entry which is preliminary data.</text>
</comment>
<name>B1BUD4_CLOPF</name>
<organism evidence="2 3">
    <name type="scientific">Clostridium perfringens E str. JGS1987</name>
    <dbReference type="NCBI Taxonomy" id="451755"/>
    <lineage>
        <taxon>Bacteria</taxon>
        <taxon>Bacillati</taxon>
        <taxon>Bacillota</taxon>
        <taxon>Clostridia</taxon>
        <taxon>Eubacteriales</taxon>
        <taxon>Clostridiaceae</taxon>
        <taxon>Clostridium</taxon>
    </lineage>
</organism>
<dbReference type="PROSITE" id="PS50943">
    <property type="entry name" value="HTH_CROC1"/>
    <property type="match status" value="1"/>
</dbReference>
<protein>
    <submittedName>
        <fullName evidence="2">Helix-turn-helix domain protein</fullName>
    </submittedName>
</protein>
<dbReference type="SUPFAM" id="SSF47413">
    <property type="entry name" value="lambda repressor-like DNA-binding domains"/>
    <property type="match status" value="1"/>
</dbReference>
<evidence type="ECO:0000313" key="3">
    <source>
        <dbReference type="Proteomes" id="UP000005337"/>
    </source>
</evidence>